<dbReference type="InterPro" id="IPR011990">
    <property type="entry name" value="TPR-like_helical_dom_sf"/>
</dbReference>
<dbReference type="InterPro" id="IPR006597">
    <property type="entry name" value="Sel1-like"/>
</dbReference>
<feature type="compositionally biased region" description="Low complexity" evidence="1">
    <location>
        <begin position="43"/>
        <end position="61"/>
    </location>
</feature>
<gene>
    <name evidence="2" type="ORF">AMORRO_LOCUS1512</name>
</gene>
<keyword evidence="3" id="KW-1185">Reference proteome</keyword>
<feature type="compositionally biased region" description="Acidic residues" evidence="1">
    <location>
        <begin position="300"/>
        <end position="316"/>
    </location>
</feature>
<sequence>MATLKVPKIITTSYSRSSSPQPSRSRSRCTSPHTLSRNPSPIPGSLSRSASPRPRSRSQSPMPTISRDENDAIRRIVDEIMVNFVEMRDKGHSDESITRYICDSIISNKRQPFQIYDWLLNNQNTVQYITLLGYFHLEAIGTEEDLKKSFHSFLTASKMDYPVAQDFLADCYSFGYGTPKNEELCFMWYTKAFEGGSINAEYSIGACYKSGFGINRDTKKTIQHYKNASKKGNVVAMYYLGWCYEKGVGMKKNFKMAISWYNKALKNGYVLAQNDTDRLVYKMGQSYSDISSEPSSIMDSQDEFEDENEDELEIEESGNTSQ</sequence>
<feature type="region of interest" description="Disordered" evidence="1">
    <location>
        <begin position="288"/>
        <end position="322"/>
    </location>
</feature>
<dbReference type="SMART" id="SM00671">
    <property type="entry name" value="SEL1"/>
    <property type="match status" value="4"/>
</dbReference>
<feature type="non-terminal residue" evidence="2">
    <location>
        <position position="322"/>
    </location>
</feature>
<dbReference type="InterPro" id="IPR052748">
    <property type="entry name" value="ISR_Activator"/>
</dbReference>
<feature type="region of interest" description="Disordered" evidence="1">
    <location>
        <begin position="1"/>
        <end position="70"/>
    </location>
</feature>
<dbReference type="Pfam" id="PF08238">
    <property type="entry name" value="Sel1"/>
    <property type="match status" value="4"/>
</dbReference>
<evidence type="ECO:0000256" key="1">
    <source>
        <dbReference type="SAM" id="MobiDB-lite"/>
    </source>
</evidence>
<dbReference type="AlphaFoldDB" id="A0A9N8Z259"/>
<evidence type="ECO:0000313" key="2">
    <source>
        <dbReference type="EMBL" id="CAG8463419.1"/>
    </source>
</evidence>
<comment type="caution">
    <text evidence="2">The sequence shown here is derived from an EMBL/GenBank/DDBJ whole genome shotgun (WGS) entry which is preliminary data.</text>
</comment>
<accession>A0A9N8Z259</accession>
<feature type="compositionally biased region" description="Low complexity" evidence="1">
    <location>
        <begin position="288"/>
        <end position="299"/>
    </location>
</feature>
<dbReference type="Gene3D" id="1.25.40.10">
    <property type="entry name" value="Tetratricopeptide repeat domain"/>
    <property type="match status" value="1"/>
</dbReference>
<organism evidence="2 3">
    <name type="scientific">Acaulospora morrowiae</name>
    <dbReference type="NCBI Taxonomy" id="94023"/>
    <lineage>
        <taxon>Eukaryota</taxon>
        <taxon>Fungi</taxon>
        <taxon>Fungi incertae sedis</taxon>
        <taxon>Mucoromycota</taxon>
        <taxon>Glomeromycotina</taxon>
        <taxon>Glomeromycetes</taxon>
        <taxon>Diversisporales</taxon>
        <taxon>Acaulosporaceae</taxon>
        <taxon>Acaulospora</taxon>
    </lineage>
</organism>
<name>A0A9N8Z259_9GLOM</name>
<evidence type="ECO:0000313" key="3">
    <source>
        <dbReference type="Proteomes" id="UP000789342"/>
    </source>
</evidence>
<protein>
    <submittedName>
        <fullName evidence="2">9172_t:CDS:1</fullName>
    </submittedName>
</protein>
<dbReference type="OrthoDB" id="2384430at2759"/>
<dbReference type="PANTHER" id="PTHR45011:SF1">
    <property type="entry name" value="DAP3-BINDING CELL DEATH ENHANCER 1"/>
    <property type="match status" value="1"/>
</dbReference>
<proteinExistence type="predicted"/>
<reference evidence="2" key="1">
    <citation type="submission" date="2021-06" db="EMBL/GenBank/DDBJ databases">
        <authorList>
            <person name="Kallberg Y."/>
            <person name="Tangrot J."/>
            <person name="Rosling A."/>
        </authorList>
    </citation>
    <scope>NUCLEOTIDE SEQUENCE</scope>
    <source>
        <strain evidence="2">CL551</strain>
    </source>
</reference>
<feature type="compositionally biased region" description="Low complexity" evidence="1">
    <location>
        <begin position="11"/>
        <end position="32"/>
    </location>
</feature>
<dbReference type="SUPFAM" id="SSF81901">
    <property type="entry name" value="HCP-like"/>
    <property type="match status" value="1"/>
</dbReference>
<dbReference type="PANTHER" id="PTHR45011">
    <property type="entry name" value="DAP3-BINDING CELL DEATH ENHANCER 1"/>
    <property type="match status" value="1"/>
</dbReference>
<dbReference type="Proteomes" id="UP000789342">
    <property type="component" value="Unassembled WGS sequence"/>
</dbReference>
<dbReference type="EMBL" id="CAJVPV010000567">
    <property type="protein sequence ID" value="CAG8463419.1"/>
    <property type="molecule type" value="Genomic_DNA"/>
</dbReference>